<accession>A0A343TMQ1</accession>
<feature type="transmembrane region" description="Helical" evidence="1">
    <location>
        <begin position="140"/>
        <end position="160"/>
    </location>
</feature>
<keyword evidence="1" id="KW-0472">Membrane</keyword>
<dbReference type="EMBL" id="CP025066">
    <property type="protein sequence ID" value="AUX10373.1"/>
    <property type="molecule type" value="Genomic_DNA"/>
</dbReference>
<feature type="transmembrane region" description="Helical" evidence="1">
    <location>
        <begin position="65"/>
        <end position="94"/>
    </location>
</feature>
<dbReference type="KEGG" id="hdf:AArcSl_2758"/>
<feature type="transmembrane region" description="Helical" evidence="1">
    <location>
        <begin position="114"/>
        <end position="133"/>
    </location>
</feature>
<organism evidence="2 3">
    <name type="scientific">Halalkaliarchaeum desulfuricum</name>
    <dbReference type="NCBI Taxonomy" id="2055893"/>
    <lineage>
        <taxon>Archaea</taxon>
        <taxon>Methanobacteriati</taxon>
        <taxon>Methanobacteriota</taxon>
        <taxon>Stenosarchaea group</taxon>
        <taxon>Halobacteria</taxon>
        <taxon>Halobacteriales</taxon>
        <taxon>Haloferacaceae</taxon>
        <taxon>Halalkaliarchaeum</taxon>
    </lineage>
</organism>
<proteinExistence type="predicted"/>
<dbReference type="AlphaFoldDB" id="A0A343TMQ1"/>
<keyword evidence="1" id="KW-1133">Transmembrane helix</keyword>
<reference evidence="3" key="1">
    <citation type="submission" date="2017-11" db="EMBL/GenBank/DDBJ databases">
        <title>Phenotypic and genomic properties of facultatively anaerobic sulfur-reducing natronoarchaea from hypersaline soda lakes.</title>
        <authorList>
            <person name="Sorokin D.Y."/>
            <person name="Kublanov I.V."/>
            <person name="Roman P."/>
            <person name="Sinninghe Damste J.S."/>
            <person name="Golyshin P.N."/>
            <person name="Rojo D."/>
            <person name="Ciordia S."/>
            <person name="Mena M.D.C."/>
            <person name="Ferrer M."/>
            <person name="Messina E."/>
            <person name="Smedile F."/>
            <person name="La Spada G."/>
            <person name="La Cono V."/>
            <person name="Yakimov M.M."/>
        </authorList>
    </citation>
    <scope>NUCLEOTIDE SEQUENCE [LARGE SCALE GENOMIC DNA]</scope>
    <source>
        <strain evidence="3">AArc-Sl</strain>
    </source>
</reference>
<feature type="transmembrane region" description="Helical" evidence="1">
    <location>
        <begin position="180"/>
        <end position="205"/>
    </location>
</feature>
<keyword evidence="1" id="KW-0812">Transmembrane</keyword>
<feature type="transmembrane region" description="Helical" evidence="1">
    <location>
        <begin position="27"/>
        <end position="44"/>
    </location>
</feature>
<name>A0A343TMQ1_9EURY</name>
<evidence type="ECO:0000313" key="2">
    <source>
        <dbReference type="EMBL" id="AUX10373.1"/>
    </source>
</evidence>
<gene>
    <name evidence="2" type="ORF">AArcSl_2758</name>
</gene>
<evidence type="ECO:0000313" key="3">
    <source>
        <dbReference type="Proteomes" id="UP000263012"/>
    </source>
</evidence>
<dbReference type="Proteomes" id="UP000263012">
    <property type="component" value="Chromosome"/>
</dbReference>
<protein>
    <submittedName>
        <fullName evidence="2">Uncharacterized protein</fullName>
    </submittedName>
</protein>
<keyword evidence="3" id="KW-1185">Reference proteome</keyword>
<sequence>MLTAGVLTPIAVVVARGLPADGRLGAFAAFVVLAILALLFREALRRRGMREDPAVRRRLLVIATVEAAAILLVAGGLAIQVAPVWILATAAVPAVVLDVRVRNTGWPIPLGGELSGLAALSVVVPAGSVLLGLESRTAGLLWLLFLAFHVGSVIRVQSLLSATGPREALFRRASLSYHGLALLAVTAGWYTGPLGLGAPVVFAVAGGRTWVAGGDATPALKTVGRREGLLSTLFVASAPWLVVV</sequence>
<evidence type="ECO:0000256" key="1">
    <source>
        <dbReference type="SAM" id="Phobius"/>
    </source>
</evidence>